<accession>A0A9W9ZTM3</accession>
<gene>
    <name evidence="1" type="ORF">OS493_006873</name>
</gene>
<organism evidence="1 2">
    <name type="scientific">Desmophyllum pertusum</name>
    <dbReference type="NCBI Taxonomy" id="174260"/>
    <lineage>
        <taxon>Eukaryota</taxon>
        <taxon>Metazoa</taxon>
        <taxon>Cnidaria</taxon>
        <taxon>Anthozoa</taxon>
        <taxon>Hexacorallia</taxon>
        <taxon>Scleractinia</taxon>
        <taxon>Caryophylliina</taxon>
        <taxon>Caryophylliidae</taxon>
        <taxon>Desmophyllum</taxon>
    </lineage>
</organism>
<dbReference type="OrthoDB" id="6097038at2759"/>
<dbReference type="AlphaFoldDB" id="A0A9W9ZTM3"/>
<name>A0A9W9ZTM3_9CNID</name>
<evidence type="ECO:0000313" key="1">
    <source>
        <dbReference type="EMBL" id="KAJ7386843.1"/>
    </source>
</evidence>
<dbReference type="Proteomes" id="UP001163046">
    <property type="component" value="Unassembled WGS sequence"/>
</dbReference>
<comment type="caution">
    <text evidence="1">The sequence shown here is derived from an EMBL/GenBank/DDBJ whole genome shotgun (WGS) entry which is preliminary data.</text>
</comment>
<sequence length="204" mass="22594">MSQQGGWCVEFTEFRYLGQASEVVCEFVFSKHRFVCDKPVVVPKLVQESVQKIQKELEEWTHKTDTTVVDIAISTLQLLIAKPAGVFDAYAAPYPTPNSSKVNVFNQDLSVCDGVRVNAFVFSPFSVISPLLGFLQTERAVVTVVVPERFPLPSWWPMINAMGSAEGLIGKAGITNAVLFPTKQGFKPGPLSWDLWAFCLDGVY</sequence>
<evidence type="ECO:0000313" key="2">
    <source>
        <dbReference type="Proteomes" id="UP001163046"/>
    </source>
</evidence>
<keyword evidence="2" id="KW-1185">Reference proteome</keyword>
<proteinExistence type="predicted"/>
<dbReference type="EMBL" id="MU825875">
    <property type="protein sequence ID" value="KAJ7386843.1"/>
    <property type="molecule type" value="Genomic_DNA"/>
</dbReference>
<protein>
    <submittedName>
        <fullName evidence="1">Uncharacterized protein</fullName>
    </submittedName>
</protein>
<reference evidence="1" key="1">
    <citation type="submission" date="2023-01" db="EMBL/GenBank/DDBJ databases">
        <title>Genome assembly of the deep-sea coral Lophelia pertusa.</title>
        <authorList>
            <person name="Herrera S."/>
            <person name="Cordes E."/>
        </authorList>
    </citation>
    <scope>NUCLEOTIDE SEQUENCE</scope>
    <source>
        <strain evidence="1">USNM1676648</strain>
        <tissue evidence="1">Polyp</tissue>
    </source>
</reference>